<dbReference type="SUPFAM" id="SSF47072">
    <property type="entry name" value="Cysteine alpha-hairpin motif"/>
    <property type="match status" value="1"/>
</dbReference>
<dbReference type="Proteomes" id="UP001341281">
    <property type="component" value="Chromosome 04"/>
</dbReference>
<dbReference type="PANTHER" id="PTHR37750">
    <property type="entry name" value="COX19-LIKE CHCH FAMILY PROTEIN"/>
    <property type="match status" value="1"/>
</dbReference>
<dbReference type="AlphaFoldDB" id="A0AAQ3TJ86"/>
<organism evidence="2 3">
    <name type="scientific">Paspalum notatum var. saurae</name>
    <dbReference type="NCBI Taxonomy" id="547442"/>
    <lineage>
        <taxon>Eukaryota</taxon>
        <taxon>Viridiplantae</taxon>
        <taxon>Streptophyta</taxon>
        <taxon>Embryophyta</taxon>
        <taxon>Tracheophyta</taxon>
        <taxon>Spermatophyta</taxon>
        <taxon>Magnoliopsida</taxon>
        <taxon>Liliopsida</taxon>
        <taxon>Poales</taxon>
        <taxon>Poaceae</taxon>
        <taxon>PACMAD clade</taxon>
        <taxon>Panicoideae</taxon>
        <taxon>Andropogonodae</taxon>
        <taxon>Paspaleae</taxon>
        <taxon>Paspalinae</taxon>
        <taxon>Paspalum</taxon>
    </lineage>
</organism>
<feature type="region of interest" description="Disordered" evidence="1">
    <location>
        <begin position="52"/>
        <end position="73"/>
    </location>
</feature>
<evidence type="ECO:0000313" key="3">
    <source>
        <dbReference type="Proteomes" id="UP001341281"/>
    </source>
</evidence>
<evidence type="ECO:0000313" key="2">
    <source>
        <dbReference type="EMBL" id="WVZ72894.1"/>
    </source>
</evidence>
<gene>
    <name evidence="2" type="ORF">U9M48_021282</name>
</gene>
<evidence type="ECO:0000256" key="1">
    <source>
        <dbReference type="SAM" id="MobiDB-lite"/>
    </source>
</evidence>
<reference evidence="2 3" key="1">
    <citation type="submission" date="2024-02" db="EMBL/GenBank/DDBJ databases">
        <title>High-quality chromosome-scale genome assembly of Pensacola bahiagrass (Paspalum notatum Flugge var. saurae).</title>
        <authorList>
            <person name="Vega J.M."/>
            <person name="Podio M."/>
            <person name="Orjuela J."/>
            <person name="Siena L.A."/>
            <person name="Pessino S.C."/>
            <person name="Combes M.C."/>
            <person name="Mariac C."/>
            <person name="Albertini E."/>
            <person name="Pupilli F."/>
            <person name="Ortiz J.P.A."/>
            <person name="Leblanc O."/>
        </authorList>
    </citation>
    <scope>NUCLEOTIDE SEQUENCE [LARGE SCALE GENOMIC DNA]</scope>
    <source>
        <strain evidence="2">R1</strain>
        <tissue evidence="2">Leaf</tissue>
    </source>
</reference>
<dbReference type="PANTHER" id="PTHR37750:SF1">
    <property type="entry name" value="COX19-LIKE CHCH FAMILY PROTEIN"/>
    <property type="match status" value="1"/>
</dbReference>
<feature type="compositionally biased region" description="Low complexity" evidence="1">
    <location>
        <begin position="54"/>
        <end position="64"/>
    </location>
</feature>
<proteinExistence type="predicted"/>
<name>A0AAQ3TJ86_PASNO</name>
<accession>A0AAQ3TJ86</accession>
<dbReference type="Gene3D" id="1.10.287.1130">
    <property type="entry name" value="CytochromE C oxidase copper chaperone"/>
    <property type="match status" value="1"/>
</dbReference>
<dbReference type="PROSITE" id="PS51808">
    <property type="entry name" value="CHCH"/>
    <property type="match status" value="1"/>
</dbReference>
<dbReference type="EMBL" id="CP144748">
    <property type="protein sequence ID" value="WVZ72894.1"/>
    <property type="molecule type" value="Genomic_DNA"/>
</dbReference>
<sequence>MEKTTTTPQPVCAQESLALLNCVAAVPYDRDRCLALVDALRECVAQKRVKKFSLAESSSTASSEPPKKSDSKP</sequence>
<evidence type="ECO:0008006" key="4">
    <source>
        <dbReference type="Google" id="ProtNLM"/>
    </source>
</evidence>
<dbReference type="InterPro" id="IPR009069">
    <property type="entry name" value="Cys_alpha_HP_mot_SF"/>
</dbReference>
<keyword evidence="3" id="KW-1185">Reference proteome</keyword>
<protein>
    <recommendedName>
        <fullName evidence="4">CHCH domain-containing protein</fullName>
    </recommendedName>
</protein>